<dbReference type="AlphaFoldDB" id="A0A2C6K0J8"/>
<gene>
    <name evidence="5" type="ORF">CSUI_009967</name>
</gene>
<feature type="compositionally biased region" description="Polar residues" evidence="4">
    <location>
        <begin position="1"/>
        <end position="12"/>
    </location>
</feature>
<dbReference type="RefSeq" id="XP_067917949.1">
    <property type="nucleotide sequence ID" value="XM_068070075.1"/>
</dbReference>
<evidence type="ECO:0000313" key="5">
    <source>
        <dbReference type="EMBL" id="PHJ16220.1"/>
    </source>
</evidence>
<evidence type="ECO:0000256" key="2">
    <source>
        <dbReference type="RuleBase" id="RU003876"/>
    </source>
</evidence>
<dbReference type="InterPro" id="IPR036674">
    <property type="entry name" value="p53_tetramer_sf"/>
</dbReference>
<dbReference type="Pfam" id="PF00956">
    <property type="entry name" value="NAP"/>
    <property type="match status" value="1"/>
</dbReference>
<feature type="region of interest" description="Disordered" evidence="4">
    <location>
        <begin position="1"/>
        <end position="38"/>
    </location>
</feature>
<dbReference type="VEuPathDB" id="ToxoDB:CSUI_009967"/>
<dbReference type="GO" id="GO:0006334">
    <property type="term" value="P:nucleosome assembly"/>
    <property type="evidence" value="ECO:0007669"/>
    <property type="project" value="InterPro"/>
</dbReference>
<feature type="region of interest" description="Disordered" evidence="4">
    <location>
        <begin position="239"/>
        <end position="281"/>
    </location>
</feature>
<dbReference type="SUPFAM" id="SSF143113">
    <property type="entry name" value="NAP-like"/>
    <property type="match status" value="1"/>
</dbReference>
<keyword evidence="3" id="KW-0175">Coiled coil</keyword>
<comment type="caution">
    <text evidence="5">The sequence shown here is derived from an EMBL/GenBank/DDBJ whole genome shotgun (WGS) entry which is preliminary data.</text>
</comment>
<dbReference type="Gene3D" id="4.10.170.10">
    <property type="entry name" value="p53-like tetramerisation domain"/>
    <property type="match status" value="1"/>
</dbReference>
<reference evidence="5 6" key="1">
    <citation type="journal article" date="2017" name="Int. J. Parasitol.">
        <title>The genome of the protozoan parasite Cystoisospora suis and a reverse vaccinology approach to identify vaccine candidates.</title>
        <authorList>
            <person name="Palmieri N."/>
            <person name="Shrestha A."/>
            <person name="Ruttkowski B."/>
            <person name="Beck T."/>
            <person name="Vogl C."/>
            <person name="Tomley F."/>
            <person name="Blake D.P."/>
            <person name="Joachim A."/>
        </authorList>
    </citation>
    <scope>NUCLEOTIDE SEQUENCE [LARGE SCALE GENOMIC DNA]</scope>
    <source>
        <strain evidence="5 6">Wien I</strain>
    </source>
</reference>
<comment type="similarity">
    <text evidence="1 2">Belongs to the nucleosome assembly protein (NAP) family.</text>
</comment>
<evidence type="ECO:0000256" key="1">
    <source>
        <dbReference type="ARBA" id="ARBA00009947"/>
    </source>
</evidence>
<proteinExistence type="inferred from homology"/>
<dbReference type="Proteomes" id="UP000221165">
    <property type="component" value="Unassembled WGS sequence"/>
</dbReference>
<keyword evidence="6" id="KW-1185">Reference proteome</keyword>
<dbReference type="GO" id="GO:0005634">
    <property type="term" value="C:nucleus"/>
    <property type="evidence" value="ECO:0007669"/>
    <property type="project" value="InterPro"/>
</dbReference>
<accession>A0A2C6K0J8</accession>
<dbReference type="InterPro" id="IPR037231">
    <property type="entry name" value="NAP-like_sf"/>
</dbReference>
<protein>
    <submittedName>
        <fullName evidence="5">Nucleosome assembly protein</fullName>
    </submittedName>
</protein>
<dbReference type="EMBL" id="MIGC01006441">
    <property type="protein sequence ID" value="PHJ16220.1"/>
    <property type="molecule type" value="Genomic_DNA"/>
</dbReference>
<evidence type="ECO:0000256" key="3">
    <source>
        <dbReference type="SAM" id="Coils"/>
    </source>
</evidence>
<evidence type="ECO:0000256" key="4">
    <source>
        <dbReference type="SAM" id="MobiDB-lite"/>
    </source>
</evidence>
<dbReference type="OrthoDB" id="19419at2759"/>
<organism evidence="5 6">
    <name type="scientific">Cystoisospora suis</name>
    <dbReference type="NCBI Taxonomy" id="483139"/>
    <lineage>
        <taxon>Eukaryota</taxon>
        <taxon>Sar</taxon>
        <taxon>Alveolata</taxon>
        <taxon>Apicomplexa</taxon>
        <taxon>Conoidasida</taxon>
        <taxon>Coccidia</taxon>
        <taxon>Eucoccidiorida</taxon>
        <taxon>Eimeriorina</taxon>
        <taxon>Sarcocystidae</taxon>
        <taxon>Cystoisospora</taxon>
    </lineage>
</organism>
<dbReference type="GeneID" id="94433286"/>
<dbReference type="PANTHER" id="PTHR11875">
    <property type="entry name" value="TESTIS-SPECIFIC Y-ENCODED PROTEIN"/>
    <property type="match status" value="1"/>
</dbReference>
<sequence length="281" mass="31883">MKRQQPDGNSTDAAAAQKQRRVEEKSEKGAVGSCSPDEAAALLEPHMKDLDGIQAELQKLEEECAKQQMVVQKEFDEKKKPVLVKRQEIIDKIPGFWCRCLRNHPQLAYLVEEDIPVLEHLKRIDLDDNIDEHGSYKIKFTFDEGAKEYMEPLVLEKHVQFRSDPCSEEVVSATEIKWKEGKSPVEAAEARRAGDGDDDVDVVSFFEWFAKDPNEAASRLEVGEIIRREIWHAPVPYFLDEVADVDDEDDDDASDEDEDDDEDGSENANEEDGGDDEEGDE</sequence>
<dbReference type="GO" id="GO:0051262">
    <property type="term" value="P:protein tetramerization"/>
    <property type="evidence" value="ECO:0007669"/>
    <property type="project" value="InterPro"/>
</dbReference>
<dbReference type="InterPro" id="IPR002164">
    <property type="entry name" value="NAP_family"/>
</dbReference>
<feature type="compositionally biased region" description="Acidic residues" evidence="4">
    <location>
        <begin position="241"/>
        <end position="281"/>
    </location>
</feature>
<dbReference type="Gene3D" id="3.30.1120.90">
    <property type="entry name" value="Nucleosome assembly protein"/>
    <property type="match status" value="1"/>
</dbReference>
<evidence type="ECO:0000313" key="6">
    <source>
        <dbReference type="Proteomes" id="UP000221165"/>
    </source>
</evidence>
<feature type="coiled-coil region" evidence="3">
    <location>
        <begin position="43"/>
        <end position="77"/>
    </location>
</feature>
<name>A0A2C6K0J8_9APIC</name>